<proteinExistence type="predicted"/>
<dbReference type="Gene3D" id="3.40.1110.10">
    <property type="entry name" value="Calcium-transporting ATPase, cytoplasmic domain N"/>
    <property type="match status" value="1"/>
</dbReference>
<dbReference type="GO" id="GO:1902600">
    <property type="term" value="P:proton transmembrane transport"/>
    <property type="evidence" value="ECO:0007669"/>
    <property type="project" value="TreeGrafter"/>
</dbReference>
<keyword evidence="4 5" id="KW-0472">Membrane</keyword>
<evidence type="ECO:0000256" key="2">
    <source>
        <dbReference type="ARBA" id="ARBA00022692"/>
    </source>
</evidence>
<keyword evidence="8" id="KW-1185">Reference proteome</keyword>
<dbReference type="InterPro" id="IPR059000">
    <property type="entry name" value="ATPase_P-type_domA"/>
</dbReference>
<reference evidence="7 8" key="1">
    <citation type="journal article" date="2017" name="Curr. Biol.">
        <title>Genome architecture and evolution of a unichromosomal asexual nematode.</title>
        <authorList>
            <person name="Fradin H."/>
            <person name="Zegar C."/>
            <person name="Gutwein M."/>
            <person name="Lucas J."/>
            <person name="Kovtun M."/>
            <person name="Corcoran D."/>
            <person name="Baugh L.R."/>
            <person name="Kiontke K."/>
            <person name="Gunsalus K."/>
            <person name="Fitch D.H."/>
            <person name="Piano F."/>
        </authorList>
    </citation>
    <scope>NUCLEOTIDE SEQUENCE [LARGE SCALE GENOMIC DNA]</scope>
    <source>
        <strain evidence="7">PF1309</strain>
    </source>
</reference>
<name>A0A2A2LBV3_9BILA</name>
<dbReference type="PANTHER" id="PTHR43294:SF5">
    <property type="entry name" value="CATION-TRANSPORTING P-TYPE ATPASE N-TERMINAL DOMAIN-CONTAINING PROTEIN"/>
    <property type="match status" value="1"/>
</dbReference>
<dbReference type="AlphaFoldDB" id="A0A2A2LBV3"/>
<dbReference type="EMBL" id="LIAE01006939">
    <property type="protein sequence ID" value="PAV83683.1"/>
    <property type="molecule type" value="Genomic_DNA"/>
</dbReference>
<evidence type="ECO:0000256" key="4">
    <source>
        <dbReference type="ARBA" id="ARBA00023136"/>
    </source>
</evidence>
<feature type="transmembrane region" description="Helical" evidence="5">
    <location>
        <begin position="107"/>
        <end position="127"/>
    </location>
</feature>
<dbReference type="STRING" id="2018661.A0A2A2LBV3"/>
<feature type="transmembrane region" description="Helical" evidence="5">
    <location>
        <begin position="133"/>
        <end position="154"/>
    </location>
</feature>
<evidence type="ECO:0000256" key="1">
    <source>
        <dbReference type="ARBA" id="ARBA00004370"/>
    </source>
</evidence>
<dbReference type="SUPFAM" id="SSF81665">
    <property type="entry name" value="Calcium ATPase, transmembrane domain M"/>
    <property type="match status" value="1"/>
</dbReference>
<evidence type="ECO:0000313" key="8">
    <source>
        <dbReference type="Proteomes" id="UP000218231"/>
    </source>
</evidence>
<comment type="subcellular location">
    <subcellularLocation>
        <location evidence="1">Membrane</location>
    </subcellularLocation>
</comment>
<dbReference type="InterPro" id="IPR050510">
    <property type="entry name" value="Cation_transp_ATPase_P-type"/>
</dbReference>
<dbReference type="Gene3D" id="3.40.50.1000">
    <property type="entry name" value="HAD superfamily/HAD-like"/>
    <property type="match status" value="1"/>
</dbReference>
<dbReference type="Pfam" id="PF00122">
    <property type="entry name" value="E1-E2_ATPase"/>
    <property type="match status" value="1"/>
</dbReference>
<organism evidence="7 8">
    <name type="scientific">Diploscapter pachys</name>
    <dbReference type="NCBI Taxonomy" id="2018661"/>
    <lineage>
        <taxon>Eukaryota</taxon>
        <taxon>Metazoa</taxon>
        <taxon>Ecdysozoa</taxon>
        <taxon>Nematoda</taxon>
        <taxon>Chromadorea</taxon>
        <taxon>Rhabditida</taxon>
        <taxon>Rhabditina</taxon>
        <taxon>Rhabditomorpha</taxon>
        <taxon>Rhabditoidea</taxon>
        <taxon>Rhabditidae</taxon>
        <taxon>Diploscapter</taxon>
    </lineage>
</organism>
<evidence type="ECO:0000256" key="5">
    <source>
        <dbReference type="SAM" id="Phobius"/>
    </source>
</evidence>
<gene>
    <name evidence="7" type="ORF">WR25_22110</name>
</gene>
<dbReference type="Proteomes" id="UP000218231">
    <property type="component" value="Unassembled WGS sequence"/>
</dbReference>
<dbReference type="GO" id="GO:0000166">
    <property type="term" value="F:nucleotide binding"/>
    <property type="evidence" value="ECO:0007669"/>
    <property type="project" value="InterPro"/>
</dbReference>
<evidence type="ECO:0000256" key="3">
    <source>
        <dbReference type="ARBA" id="ARBA00022989"/>
    </source>
</evidence>
<dbReference type="GO" id="GO:0030007">
    <property type="term" value="P:intracellular potassium ion homeostasis"/>
    <property type="evidence" value="ECO:0007669"/>
    <property type="project" value="TreeGrafter"/>
</dbReference>
<dbReference type="SUPFAM" id="SSF81653">
    <property type="entry name" value="Calcium ATPase, transduction domain A"/>
    <property type="match status" value="1"/>
</dbReference>
<dbReference type="GO" id="GO:0036376">
    <property type="term" value="P:sodium ion export across plasma membrane"/>
    <property type="evidence" value="ECO:0007669"/>
    <property type="project" value="TreeGrafter"/>
</dbReference>
<keyword evidence="3 5" id="KW-1133">Transmembrane helix</keyword>
<dbReference type="SUPFAM" id="SSF81660">
    <property type="entry name" value="Metal cation-transporting ATPase, ATP-binding domain N"/>
    <property type="match status" value="1"/>
</dbReference>
<sequence length="383" mass="42567">MGIANASSTTDSDRQRPPLFRRIFSRNKVSPKDVERGTRLDSSFSEHTWDIEKLQQNFLDSNIAVDKPDKSKGLSQEKADELLRVNGPNILPKQKEVSYLELFIRQFLNVLCILLIAAALLTLVSFFTMHEMISLWVAILLFVLIFVMCTISWYQEREARKVIRGFENLLPEICNVIRDGIGKQVPAADIVVGDIIKIQSGVRVPADARIIDCAQLKLETSSITGEAEPLDYHTQSVAPNIPIFESHNIAFNSSLCVDGEGMGVVIRTGVNTRLDIVEALGSAKIIASDKTGTLTKNVMTVTDMWIDDLVIHGFPRLDDHTLRDLKSLETFKAPISDMLLAMAICNKADFDYEKDVKIDINEQLTMTPGKNQSSIAAKAGSNS</sequence>
<dbReference type="Pfam" id="PF00690">
    <property type="entry name" value="Cation_ATPase_N"/>
    <property type="match status" value="1"/>
</dbReference>
<protein>
    <recommendedName>
        <fullName evidence="6">Cation-transporting P-type ATPase N-terminal domain-containing protein</fullName>
    </recommendedName>
</protein>
<dbReference type="GO" id="GO:0005886">
    <property type="term" value="C:plasma membrane"/>
    <property type="evidence" value="ECO:0007669"/>
    <property type="project" value="UniProtKB-SubCell"/>
</dbReference>
<dbReference type="InterPro" id="IPR023214">
    <property type="entry name" value="HAD_sf"/>
</dbReference>
<dbReference type="SMART" id="SM00831">
    <property type="entry name" value="Cation_ATPase_N"/>
    <property type="match status" value="1"/>
</dbReference>
<dbReference type="InterPro" id="IPR023298">
    <property type="entry name" value="ATPase_P-typ_TM_dom_sf"/>
</dbReference>
<accession>A0A2A2LBV3</accession>
<dbReference type="InterPro" id="IPR018303">
    <property type="entry name" value="ATPase_P-typ_P_site"/>
</dbReference>
<dbReference type="Gene3D" id="1.20.1110.10">
    <property type="entry name" value="Calcium-transporting ATPase, transmembrane domain"/>
    <property type="match status" value="2"/>
</dbReference>
<dbReference type="OrthoDB" id="3352408at2759"/>
<dbReference type="InterPro" id="IPR004014">
    <property type="entry name" value="ATPase_P-typ_cation-transptr_N"/>
</dbReference>
<evidence type="ECO:0000259" key="6">
    <source>
        <dbReference type="SMART" id="SM00831"/>
    </source>
</evidence>
<dbReference type="PANTHER" id="PTHR43294">
    <property type="entry name" value="SODIUM/POTASSIUM-TRANSPORTING ATPASE SUBUNIT ALPHA"/>
    <property type="match status" value="1"/>
</dbReference>
<dbReference type="PROSITE" id="PS00154">
    <property type="entry name" value="ATPASE_E1_E2"/>
    <property type="match status" value="1"/>
</dbReference>
<dbReference type="GO" id="GO:0005391">
    <property type="term" value="F:P-type sodium:potassium-exchanging transporter activity"/>
    <property type="evidence" value="ECO:0007669"/>
    <property type="project" value="TreeGrafter"/>
</dbReference>
<comment type="caution">
    <text evidence="7">The sequence shown here is derived from an EMBL/GenBank/DDBJ whole genome shotgun (WGS) entry which is preliminary data.</text>
</comment>
<evidence type="ECO:0000313" key="7">
    <source>
        <dbReference type="EMBL" id="PAV83683.1"/>
    </source>
</evidence>
<dbReference type="InterPro" id="IPR023299">
    <property type="entry name" value="ATPase_P-typ_cyto_dom_N"/>
</dbReference>
<dbReference type="InterPro" id="IPR008250">
    <property type="entry name" value="ATPase_P-typ_transduc_dom_A_sf"/>
</dbReference>
<dbReference type="GO" id="GO:1990573">
    <property type="term" value="P:potassium ion import across plasma membrane"/>
    <property type="evidence" value="ECO:0007669"/>
    <property type="project" value="TreeGrafter"/>
</dbReference>
<feature type="domain" description="Cation-transporting P-type ATPase N-terminal" evidence="6">
    <location>
        <begin position="45"/>
        <end position="127"/>
    </location>
</feature>
<dbReference type="GO" id="GO:0006883">
    <property type="term" value="P:intracellular sodium ion homeostasis"/>
    <property type="evidence" value="ECO:0007669"/>
    <property type="project" value="TreeGrafter"/>
</dbReference>
<dbReference type="Gene3D" id="2.70.150.10">
    <property type="entry name" value="Calcium-transporting ATPase, cytoplasmic transduction domain A"/>
    <property type="match status" value="1"/>
</dbReference>
<keyword evidence="2 5" id="KW-0812">Transmembrane</keyword>